<dbReference type="AlphaFoldDB" id="A0A0V1FIY9"/>
<evidence type="ECO:0000313" key="1">
    <source>
        <dbReference type="EMBL" id="KRY86009.1"/>
    </source>
</evidence>
<keyword evidence="2" id="KW-1185">Reference proteome</keyword>
<protein>
    <submittedName>
        <fullName evidence="1">Uncharacterized protein</fullName>
    </submittedName>
</protein>
<organism evidence="1 2">
    <name type="scientific">Trichinella pseudospiralis</name>
    <name type="common">Parasitic roundworm</name>
    <dbReference type="NCBI Taxonomy" id="6337"/>
    <lineage>
        <taxon>Eukaryota</taxon>
        <taxon>Metazoa</taxon>
        <taxon>Ecdysozoa</taxon>
        <taxon>Nematoda</taxon>
        <taxon>Enoplea</taxon>
        <taxon>Dorylaimia</taxon>
        <taxon>Trichinellida</taxon>
        <taxon>Trichinellidae</taxon>
        <taxon>Trichinella</taxon>
    </lineage>
</organism>
<dbReference type="EMBL" id="JYDT01000079">
    <property type="protein sequence ID" value="KRY86009.1"/>
    <property type="molecule type" value="Genomic_DNA"/>
</dbReference>
<sequence length="66" mass="7745">MFVIILRNQFCKSRSHSDVEWRKLINNSLSTLNTNLIIHFNYSSCHTPTQTDACCNVHNFDQLFNL</sequence>
<dbReference type="Proteomes" id="UP000054995">
    <property type="component" value="Unassembled WGS sequence"/>
</dbReference>
<proteinExistence type="predicted"/>
<evidence type="ECO:0000313" key="2">
    <source>
        <dbReference type="Proteomes" id="UP000054995"/>
    </source>
</evidence>
<comment type="caution">
    <text evidence="1">The sequence shown here is derived from an EMBL/GenBank/DDBJ whole genome shotgun (WGS) entry which is preliminary data.</text>
</comment>
<gene>
    <name evidence="1" type="ORF">T4D_9910</name>
</gene>
<reference evidence="1 2" key="1">
    <citation type="submission" date="2015-01" db="EMBL/GenBank/DDBJ databases">
        <title>Evolution of Trichinella species and genotypes.</title>
        <authorList>
            <person name="Korhonen P.K."/>
            <person name="Edoardo P."/>
            <person name="Giuseppe L.R."/>
            <person name="Gasser R.B."/>
        </authorList>
    </citation>
    <scope>NUCLEOTIDE SEQUENCE [LARGE SCALE GENOMIC DNA]</scope>
    <source>
        <strain evidence="1">ISS470</strain>
    </source>
</reference>
<accession>A0A0V1FIY9</accession>
<name>A0A0V1FIY9_TRIPS</name>